<accession>A0A3N4IVQ2</accession>
<dbReference type="Proteomes" id="UP000276215">
    <property type="component" value="Unassembled WGS sequence"/>
</dbReference>
<dbReference type="OrthoDB" id="448455at2759"/>
<gene>
    <name evidence="3" type="ORF">L873DRAFT_1824652</name>
</gene>
<keyword evidence="4" id="KW-1185">Reference proteome</keyword>
<dbReference type="InterPro" id="IPR056884">
    <property type="entry name" value="NPHP3-like_N"/>
</dbReference>
<dbReference type="Pfam" id="PF24883">
    <property type="entry name" value="NPHP3_N"/>
    <property type="match status" value="1"/>
</dbReference>
<dbReference type="AlphaFoldDB" id="A0A3N4IVQ2"/>
<keyword evidence="1" id="KW-0677">Repeat</keyword>
<dbReference type="EMBL" id="ML121505">
    <property type="protein sequence ID" value="RPA88320.1"/>
    <property type="molecule type" value="Genomic_DNA"/>
</dbReference>
<organism evidence="3 4">
    <name type="scientific">Choiromyces venosus 120613-1</name>
    <dbReference type="NCBI Taxonomy" id="1336337"/>
    <lineage>
        <taxon>Eukaryota</taxon>
        <taxon>Fungi</taxon>
        <taxon>Dikarya</taxon>
        <taxon>Ascomycota</taxon>
        <taxon>Pezizomycotina</taxon>
        <taxon>Pezizomycetes</taxon>
        <taxon>Pezizales</taxon>
        <taxon>Tuberaceae</taxon>
        <taxon>Choiromyces</taxon>
    </lineage>
</organism>
<evidence type="ECO:0000313" key="3">
    <source>
        <dbReference type="EMBL" id="RPA88320.1"/>
    </source>
</evidence>
<feature type="domain" description="Nephrocystin 3-like N-terminal" evidence="2">
    <location>
        <begin position="54"/>
        <end position="171"/>
    </location>
</feature>
<sequence>MGDRNYHSSNVAHSVNTNNFITNTANDTAEIMQWLSPLETRNRYQDVRSDQFDGVGNWLLETNQFRERRSAQGGADKAVLFCHWNPGVGKTFLQCVTKFCLDTKESIFNANPHYFHGYGEEDNIAVAGVYCDFPEEKEQTTTNVMGAILKQLVLQESSIVGSISMALAKAKDECDGDTHNFGIISQC</sequence>
<evidence type="ECO:0000313" key="4">
    <source>
        <dbReference type="Proteomes" id="UP000276215"/>
    </source>
</evidence>
<evidence type="ECO:0000256" key="1">
    <source>
        <dbReference type="ARBA" id="ARBA00022737"/>
    </source>
</evidence>
<evidence type="ECO:0000259" key="2">
    <source>
        <dbReference type="Pfam" id="PF24883"/>
    </source>
</evidence>
<name>A0A3N4IVQ2_9PEZI</name>
<protein>
    <recommendedName>
        <fullName evidence="2">Nephrocystin 3-like N-terminal domain-containing protein</fullName>
    </recommendedName>
</protein>
<dbReference type="PANTHER" id="PTHR10039:SF15">
    <property type="entry name" value="NACHT DOMAIN-CONTAINING PROTEIN"/>
    <property type="match status" value="1"/>
</dbReference>
<dbReference type="PANTHER" id="PTHR10039">
    <property type="entry name" value="AMELOGENIN"/>
    <property type="match status" value="1"/>
</dbReference>
<proteinExistence type="predicted"/>
<reference evidence="3 4" key="1">
    <citation type="journal article" date="2018" name="Nat. Ecol. Evol.">
        <title>Pezizomycetes genomes reveal the molecular basis of ectomycorrhizal truffle lifestyle.</title>
        <authorList>
            <person name="Murat C."/>
            <person name="Payen T."/>
            <person name="Noel B."/>
            <person name="Kuo A."/>
            <person name="Morin E."/>
            <person name="Chen J."/>
            <person name="Kohler A."/>
            <person name="Krizsan K."/>
            <person name="Balestrini R."/>
            <person name="Da Silva C."/>
            <person name="Montanini B."/>
            <person name="Hainaut M."/>
            <person name="Levati E."/>
            <person name="Barry K.W."/>
            <person name="Belfiori B."/>
            <person name="Cichocki N."/>
            <person name="Clum A."/>
            <person name="Dockter R.B."/>
            <person name="Fauchery L."/>
            <person name="Guy J."/>
            <person name="Iotti M."/>
            <person name="Le Tacon F."/>
            <person name="Lindquist E.A."/>
            <person name="Lipzen A."/>
            <person name="Malagnac F."/>
            <person name="Mello A."/>
            <person name="Molinier V."/>
            <person name="Miyauchi S."/>
            <person name="Poulain J."/>
            <person name="Riccioni C."/>
            <person name="Rubini A."/>
            <person name="Sitrit Y."/>
            <person name="Splivallo R."/>
            <person name="Traeger S."/>
            <person name="Wang M."/>
            <person name="Zifcakova L."/>
            <person name="Wipf D."/>
            <person name="Zambonelli A."/>
            <person name="Paolocci F."/>
            <person name="Nowrousian M."/>
            <person name="Ottonello S."/>
            <person name="Baldrian P."/>
            <person name="Spatafora J.W."/>
            <person name="Henrissat B."/>
            <person name="Nagy L.G."/>
            <person name="Aury J.M."/>
            <person name="Wincker P."/>
            <person name="Grigoriev I.V."/>
            <person name="Bonfante P."/>
            <person name="Martin F.M."/>
        </authorList>
    </citation>
    <scope>NUCLEOTIDE SEQUENCE [LARGE SCALE GENOMIC DNA]</scope>
    <source>
        <strain evidence="3 4">120613-1</strain>
    </source>
</reference>